<keyword evidence="1" id="KW-0677">Repeat</keyword>
<feature type="signal peptide" evidence="4">
    <location>
        <begin position="1"/>
        <end position="29"/>
    </location>
</feature>
<dbReference type="PROSITE" id="PS51170">
    <property type="entry name" value="CW"/>
    <property type="match status" value="5"/>
</dbReference>
<dbReference type="SUPFAM" id="SSF69360">
    <property type="entry name" value="Cell wall binding repeat"/>
    <property type="match status" value="1"/>
</dbReference>
<evidence type="ECO:0000256" key="4">
    <source>
        <dbReference type="SAM" id="SignalP"/>
    </source>
</evidence>
<dbReference type="Proteomes" id="UP000656077">
    <property type="component" value="Unassembled WGS sequence"/>
</dbReference>
<dbReference type="InterPro" id="IPR018337">
    <property type="entry name" value="Cell_wall/Cho-bd_repeat"/>
</dbReference>
<evidence type="ECO:0000256" key="2">
    <source>
        <dbReference type="PROSITE-ProRule" id="PRU00591"/>
    </source>
</evidence>
<dbReference type="RefSeq" id="WP_160360324.1">
    <property type="nucleotide sequence ID" value="NZ_WSRQ01000035.1"/>
</dbReference>
<feature type="repeat" description="Cell wall-binding" evidence="2">
    <location>
        <begin position="127"/>
        <end position="146"/>
    </location>
</feature>
<dbReference type="Pfam" id="PF19127">
    <property type="entry name" value="Choline_bind_3"/>
    <property type="match status" value="2"/>
</dbReference>
<sequence>MKSLRLKNLVAAAVVALTVAALSPTGASAEWKQDSNGWWNTEGSSYSTGWRTIGGSWYFFGSDGYMKTNWVNDGGTWYYLQPSGAMKTGWVSDGGKWYFTDASGAMKTGWVNDGGTWYYTAASGAMQTGWVNDGGTWYFTAASGAMQTGVVEVEGKVYYLAPSGAMATGNVTISGVTYTFAASGEAVGDKIPTPAISFSRTGAQTTPSKPSVTEPTKTSGGGGSSNNSGSSTPTFQQDINSKYADYAKATVTKTGSSSEDVTFTVSFAKTADETTGGTKVTDDYVTQDILVVNKEGSDAGITYNNGEYTAPIGSTVYSFARVYRNGQIGYVTSVQTVTK</sequence>
<organism evidence="5 6">
    <name type="scientific">Clostridium chromiireducens</name>
    <dbReference type="NCBI Taxonomy" id="225345"/>
    <lineage>
        <taxon>Bacteria</taxon>
        <taxon>Bacillati</taxon>
        <taxon>Bacillota</taxon>
        <taxon>Clostridia</taxon>
        <taxon>Eubacteriales</taxon>
        <taxon>Clostridiaceae</taxon>
        <taxon>Clostridium</taxon>
    </lineage>
</organism>
<feature type="repeat" description="Cell wall-binding" evidence="2">
    <location>
        <begin position="87"/>
        <end position="106"/>
    </location>
</feature>
<evidence type="ECO:0000256" key="1">
    <source>
        <dbReference type="ARBA" id="ARBA00022737"/>
    </source>
</evidence>
<keyword evidence="4" id="KW-0732">Signal</keyword>
<feature type="region of interest" description="Disordered" evidence="3">
    <location>
        <begin position="191"/>
        <end position="236"/>
    </location>
</feature>
<dbReference type="Gene3D" id="2.10.270.20">
    <property type="match status" value="1"/>
</dbReference>
<dbReference type="Gene3D" id="2.10.270.10">
    <property type="entry name" value="Cholin Binding"/>
    <property type="match status" value="1"/>
</dbReference>
<feature type="compositionally biased region" description="Polar residues" evidence="3">
    <location>
        <begin position="196"/>
        <end position="218"/>
    </location>
</feature>
<evidence type="ECO:0000313" key="6">
    <source>
        <dbReference type="Proteomes" id="UP000656077"/>
    </source>
</evidence>
<proteinExistence type="predicted"/>
<evidence type="ECO:0000256" key="3">
    <source>
        <dbReference type="SAM" id="MobiDB-lite"/>
    </source>
</evidence>
<feature type="repeat" description="Cell wall-binding" evidence="2">
    <location>
        <begin position="47"/>
        <end position="66"/>
    </location>
</feature>
<comment type="caution">
    <text evidence="5">The sequence shown here is derived from an EMBL/GenBank/DDBJ whole genome shotgun (WGS) entry which is preliminary data.</text>
</comment>
<accession>A0A964RPW6</accession>
<dbReference type="AlphaFoldDB" id="A0A964RPW6"/>
<feature type="repeat" description="Cell wall-binding" evidence="2">
    <location>
        <begin position="67"/>
        <end position="86"/>
    </location>
</feature>
<feature type="chain" id="PRO_5036798911" evidence="4">
    <location>
        <begin position="30"/>
        <end position="339"/>
    </location>
</feature>
<gene>
    <name evidence="5" type="ORF">GKZ28_18250</name>
</gene>
<protein>
    <submittedName>
        <fullName evidence="5">N-acetylmuramoyl-L-alanine amidase family protein</fullName>
    </submittedName>
</protein>
<reference evidence="5" key="1">
    <citation type="submission" date="2019-12" db="EMBL/GenBank/DDBJ databases">
        <title>Microbes associate with the intestines of laboratory mice.</title>
        <authorList>
            <person name="Navarre W."/>
            <person name="Wong E."/>
        </authorList>
    </citation>
    <scope>NUCLEOTIDE SEQUENCE</scope>
    <source>
        <strain evidence="5">NM79_F5</strain>
    </source>
</reference>
<name>A0A964RPW6_9CLOT</name>
<evidence type="ECO:0000313" key="5">
    <source>
        <dbReference type="EMBL" id="MVX65627.1"/>
    </source>
</evidence>
<feature type="repeat" description="Cell wall-binding" evidence="2">
    <location>
        <begin position="107"/>
        <end position="126"/>
    </location>
</feature>
<dbReference type="EMBL" id="WSRQ01000035">
    <property type="protein sequence ID" value="MVX65627.1"/>
    <property type="molecule type" value="Genomic_DNA"/>
</dbReference>